<protein>
    <recommendedName>
        <fullName evidence="9">Phosphate transport system permease protein</fullName>
    </recommendedName>
</protein>
<keyword evidence="6 8" id="KW-1133">Transmembrane helix</keyword>
<dbReference type="Pfam" id="PF00528">
    <property type="entry name" value="BPD_transp_1"/>
    <property type="match status" value="1"/>
</dbReference>
<organism evidence="11 12">
    <name type="scientific">Liquorilactobacillus mali KCTC 3596 = DSM 20444</name>
    <dbReference type="NCBI Taxonomy" id="1046596"/>
    <lineage>
        <taxon>Bacteria</taxon>
        <taxon>Bacillati</taxon>
        <taxon>Bacillota</taxon>
        <taxon>Bacilli</taxon>
        <taxon>Lactobacillales</taxon>
        <taxon>Lactobacillaceae</taxon>
        <taxon>Liquorilactobacillus</taxon>
    </lineage>
</organism>
<evidence type="ECO:0000256" key="3">
    <source>
        <dbReference type="ARBA" id="ARBA00022448"/>
    </source>
</evidence>
<evidence type="ECO:0000256" key="4">
    <source>
        <dbReference type="ARBA" id="ARBA00022475"/>
    </source>
</evidence>
<dbReference type="InterPro" id="IPR035906">
    <property type="entry name" value="MetI-like_sf"/>
</dbReference>
<dbReference type="Gene3D" id="1.10.3720.10">
    <property type="entry name" value="MetI-like"/>
    <property type="match status" value="1"/>
</dbReference>
<feature type="transmembrane region" description="Helical" evidence="8">
    <location>
        <begin position="116"/>
        <end position="140"/>
    </location>
</feature>
<feature type="transmembrane region" description="Helical" evidence="8">
    <location>
        <begin position="152"/>
        <end position="177"/>
    </location>
</feature>
<dbReference type="PANTHER" id="PTHR30425">
    <property type="entry name" value="PHOSPHATE TRANSPORT SYSTEM PERMEASE PROTEIN PST"/>
    <property type="match status" value="1"/>
</dbReference>
<dbReference type="GO" id="GO:0005315">
    <property type="term" value="F:phosphate transmembrane transporter activity"/>
    <property type="evidence" value="ECO:0007669"/>
    <property type="project" value="InterPro"/>
</dbReference>
<comment type="caution">
    <text evidence="11">The sequence shown here is derived from an EMBL/GenBank/DDBJ whole genome shotgun (WGS) entry which is preliminary data.</text>
</comment>
<comment type="similarity">
    <text evidence="2 9">Belongs to the binding-protein-dependent transport system permease family. CysTW subfamily.</text>
</comment>
<keyword evidence="3 8" id="KW-0813">Transport</keyword>
<dbReference type="GO" id="GO:0005886">
    <property type="term" value="C:plasma membrane"/>
    <property type="evidence" value="ECO:0007669"/>
    <property type="project" value="UniProtKB-SubCell"/>
</dbReference>
<dbReference type="CDD" id="cd06261">
    <property type="entry name" value="TM_PBP2"/>
    <property type="match status" value="1"/>
</dbReference>
<dbReference type="PROSITE" id="PS50928">
    <property type="entry name" value="ABC_TM1"/>
    <property type="match status" value="1"/>
</dbReference>
<dbReference type="InterPro" id="IPR051124">
    <property type="entry name" value="Phosphate_Transport_Permease"/>
</dbReference>
<dbReference type="InterPro" id="IPR011864">
    <property type="entry name" value="Phosphate_PstC"/>
</dbReference>
<dbReference type="PANTHER" id="PTHR30425:SF2">
    <property type="entry name" value="ABC TRANSPORTER PERMEASE PROTEIN YQGH-RELATED"/>
    <property type="match status" value="1"/>
</dbReference>
<keyword evidence="12" id="KW-1185">Reference proteome</keyword>
<comment type="function">
    <text evidence="9">Part of the binding-protein-dependent transport system for phosphate; probably responsible for the translocation of the substrate across the membrane.</text>
</comment>
<evidence type="ECO:0000256" key="7">
    <source>
        <dbReference type="ARBA" id="ARBA00023136"/>
    </source>
</evidence>
<dbReference type="SUPFAM" id="SSF161098">
    <property type="entry name" value="MetI-like"/>
    <property type="match status" value="1"/>
</dbReference>
<dbReference type="Proteomes" id="UP000050898">
    <property type="component" value="Unassembled WGS sequence"/>
</dbReference>
<dbReference type="EMBL" id="AYYH01000014">
    <property type="protein sequence ID" value="KRN10072.1"/>
    <property type="molecule type" value="Genomic_DNA"/>
</dbReference>
<evidence type="ECO:0000313" key="12">
    <source>
        <dbReference type="Proteomes" id="UP000050898"/>
    </source>
</evidence>
<dbReference type="NCBIfam" id="TIGR02138">
    <property type="entry name" value="phosphate_pstC"/>
    <property type="match status" value="1"/>
</dbReference>
<feature type="domain" description="ABC transmembrane type-1" evidence="10">
    <location>
        <begin position="116"/>
        <end position="326"/>
    </location>
</feature>
<evidence type="ECO:0000256" key="1">
    <source>
        <dbReference type="ARBA" id="ARBA00004651"/>
    </source>
</evidence>
<evidence type="ECO:0000313" key="11">
    <source>
        <dbReference type="EMBL" id="KRN10072.1"/>
    </source>
</evidence>
<feature type="transmembrane region" description="Helical" evidence="8">
    <location>
        <begin position="189"/>
        <end position="211"/>
    </location>
</feature>
<evidence type="ECO:0000256" key="6">
    <source>
        <dbReference type="ARBA" id="ARBA00022989"/>
    </source>
</evidence>
<evidence type="ECO:0000256" key="5">
    <source>
        <dbReference type="ARBA" id="ARBA00022692"/>
    </source>
</evidence>
<sequence length="335" mass="35571">MIVKQWVINGGELSENSFGSLPNFGGEVILMDPIKDKIQSTSRETRQDIIGKVLSYSCISLIVIVVLSIFAFVATKGLATFVVNKASLGDFLFGTNWNPSATDKAGNPLLGALPMITGSFGVTIIAVIFAAPFAIGTALYMTEVASKHGEKLLQSVIELLVGIPSVVYGFIGLSVVVPFVRTHFGGSGYGILSGAFVLFVMVLPTVTSMTVDSLRAVPRYYKEASLALGATKWQTIYKVLLRSATSGILTAIIFGMARAFGEALAVQMVIGNATIMPKSLLAPASTLTSVLTMGIGNTVMGTVGNNALWSLALMLLLMSLVFNIIVRFIGRKGRM</sequence>
<dbReference type="AlphaFoldDB" id="A0A0R2E1G1"/>
<accession>A0A0R2E1G1</accession>
<evidence type="ECO:0000256" key="9">
    <source>
        <dbReference type="RuleBase" id="RU363054"/>
    </source>
</evidence>
<evidence type="ECO:0000256" key="2">
    <source>
        <dbReference type="ARBA" id="ARBA00007069"/>
    </source>
</evidence>
<keyword evidence="7 8" id="KW-0472">Membrane</keyword>
<keyword evidence="4 9" id="KW-1003">Cell membrane</keyword>
<dbReference type="PATRIC" id="fig|1046596.6.peg.482"/>
<dbReference type="GO" id="GO:0006817">
    <property type="term" value="P:phosphate ion transport"/>
    <property type="evidence" value="ECO:0007669"/>
    <property type="project" value="UniProtKB-KW"/>
</dbReference>
<feature type="transmembrane region" description="Helical" evidence="8">
    <location>
        <begin position="307"/>
        <end position="329"/>
    </location>
</feature>
<evidence type="ECO:0000256" key="8">
    <source>
        <dbReference type="RuleBase" id="RU363032"/>
    </source>
</evidence>
<reference evidence="11 12" key="1">
    <citation type="journal article" date="2015" name="Genome Announc.">
        <title>Expanding the biotechnology potential of lactobacilli through comparative genomics of 213 strains and associated genera.</title>
        <authorList>
            <person name="Sun Z."/>
            <person name="Harris H.M."/>
            <person name="McCann A."/>
            <person name="Guo C."/>
            <person name="Argimon S."/>
            <person name="Zhang W."/>
            <person name="Yang X."/>
            <person name="Jeffery I.B."/>
            <person name="Cooney J.C."/>
            <person name="Kagawa T.F."/>
            <person name="Liu W."/>
            <person name="Song Y."/>
            <person name="Salvetti E."/>
            <person name="Wrobel A."/>
            <person name="Rasinkangas P."/>
            <person name="Parkhill J."/>
            <person name="Rea M.C."/>
            <person name="O'Sullivan O."/>
            <person name="Ritari J."/>
            <person name="Douillard F.P."/>
            <person name="Paul Ross R."/>
            <person name="Yang R."/>
            <person name="Briner A.E."/>
            <person name="Felis G.E."/>
            <person name="de Vos W.M."/>
            <person name="Barrangou R."/>
            <person name="Klaenhammer T.R."/>
            <person name="Caufield P.W."/>
            <person name="Cui Y."/>
            <person name="Zhang H."/>
            <person name="O'Toole P.W."/>
        </authorList>
    </citation>
    <scope>NUCLEOTIDE SEQUENCE [LARGE SCALE GENOMIC DNA]</scope>
    <source>
        <strain evidence="11 12">DSM 20444</strain>
    </source>
</reference>
<proteinExistence type="inferred from homology"/>
<gene>
    <name evidence="11" type="ORF">FD00_GL000453</name>
</gene>
<keyword evidence="9" id="KW-0592">Phosphate transport</keyword>
<comment type="subcellular location">
    <subcellularLocation>
        <location evidence="1 8">Cell membrane</location>
        <topology evidence="1 8">Multi-pass membrane protein</topology>
    </subcellularLocation>
</comment>
<dbReference type="InterPro" id="IPR000515">
    <property type="entry name" value="MetI-like"/>
</dbReference>
<name>A0A0R2E1G1_9LACO</name>
<feature type="transmembrane region" description="Helical" evidence="8">
    <location>
        <begin position="239"/>
        <end position="260"/>
    </location>
</feature>
<feature type="transmembrane region" description="Helical" evidence="8">
    <location>
        <begin position="53"/>
        <end position="74"/>
    </location>
</feature>
<keyword evidence="5 8" id="KW-0812">Transmembrane</keyword>
<evidence type="ECO:0000259" key="10">
    <source>
        <dbReference type="PROSITE" id="PS50928"/>
    </source>
</evidence>